<feature type="compositionally biased region" description="Polar residues" evidence="1">
    <location>
        <begin position="332"/>
        <end position="355"/>
    </location>
</feature>
<feature type="compositionally biased region" description="Pro residues" evidence="1">
    <location>
        <begin position="133"/>
        <end position="150"/>
    </location>
</feature>
<feature type="compositionally biased region" description="Polar residues" evidence="1">
    <location>
        <begin position="313"/>
        <end position="324"/>
    </location>
</feature>
<feature type="compositionally biased region" description="Basic and acidic residues" evidence="1">
    <location>
        <begin position="194"/>
        <end position="211"/>
    </location>
</feature>
<feature type="compositionally biased region" description="Low complexity" evidence="1">
    <location>
        <begin position="85"/>
        <end position="96"/>
    </location>
</feature>
<feature type="compositionally biased region" description="Basic and acidic residues" evidence="1">
    <location>
        <begin position="233"/>
        <end position="251"/>
    </location>
</feature>
<evidence type="ECO:0000313" key="3">
    <source>
        <dbReference type="Proteomes" id="UP001305779"/>
    </source>
</evidence>
<feature type="compositionally biased region" description="Low complexity" evidence="1">
    <location>
        <begin position="910"/>
        <end position="921"/>
    </location>
</feature>
<feature type="region of interest" description="Disordered" evidence="1">
    <location>
        <begin position="1047"/>
        <end position="1070"/>
    </location>
</feature>
<feature type="region of interest" description="Disordered" evidence="1">
    <location>
        <begin position="1316"/>
        <end position="1352"/>
    </location>
</feature>
<feature type="compositionally biased region" description="Polar residues" evidence="1">
    <location>
        <begin position="155"/>
        <end position="166"/>
    </location>
</feature>
<feature type="compositionally biased region" description="Acidic residues" evidence="1">
    <location>
        <begin position="37"/>
        <end position="52"/>
    </location>
</feature>
<proteinExistence type="predicted"/>
<comment type="caution">
    <text evidence="2">The sequence shown here is derived from an EMBL/GenBank/DDBJ whole genome shotgun (WGS) entry which is preliminary data.</text>
</comment>
<feature type="region of interest" description="Disordered" evidence="1">
    <location>
        <begin position="1076"/>
        <end position="1095"/>
    </location>
</feature>
<feature type="compositionally biased region" description="Polar residues" evidence="1">
    <location>
        <begin position="263"/>
        <end position="275"/>
    </location>
</feature>
<feature type="region of interest" description="Disordered" evidence="1">
    <location>
        <begin position="819"/>
        <end position="1034"/>
    </location>
</feature>
<keyword evidence="3" id="KW-1185">Reference proteome</keyword>
<feature type="compositionally biased region" description="Basic and acidic residues" evidence="1">
    <location>
        <begin position="1022"/>
        <end position="1034"/>
    </location>
</feature>
<sequence length="1352" mass="143982">MSRNNTPMSPNAPLSFKTVPGRHRTQKWNKAPSYNYDGDDWGGYDPYDEYGGQEEAPPPLPSQVPSGAPRGRKSSFDRGDDTRQFSAPAATSSFPAYDERRPGGPGSAASGGRGSNDFPRSTSRPRDFTNPEQVPPPLMTKATPPPPTWFPPRKSSLSGSDVASKTQADEARAIAAELSTANTDKPLPFIRPSDIYKRIPDEIRRQSEEGGRPSMESLQKETSPQRLGLEPVPESRESRLFMDDEVPKIDARAGNAPPDRVGSPSTRSQLPSLQTAMAPPPAKSNISKEPSPTLPQLSRVSGFGDDFFHPGQQPDQATAASSGVVNRPVVNTAATSGSQTTFSSIQNTPTTTKATPGSGLSGQQDVSADDASTGLQHQPSQGFRSAVHQAFDRSDNSTPSRDSSQSGPGSSGVSRSDTNSTAGISPIMSRVPSGAAAQFERQQRKEEQVPPIAEEPSSATPTGSRPASGLHGQPRIPRKPSPGHSRNVSGETATPGDFEPGYRRSLDPPSTGTSPARTPGMETTADKRLSTPMSAVHMTEAPDVADQAAEVPEPTLEPVETPASEISQVGALGGVAANARHTRGRSSTDYSMREADIAETVNSSPDKGIATPAIAEAQRDSQKLFLETHPGTPSSPLPPAGVTGTPTRADSPAKGRVREIADKYHEIHQSSRRNSATSIGSSKSSWSNFDAPRLRRQGTSQSQLGVDSPGDEVNGSKSTRPELGREESFRPDLPGGWISSAPTPALESPPVQAQHTTPRQSTAEEEVDLTPTTKKRQLPSVEPASATSIHGDNHAFDAVKNAGDQLGASLLSTYGIGHQTRDFASAEPPAPVDQPETQPKPERGSIAMQPPLLRHETDSTDAPTSVASSVAPTPPVKDTPRQADALNVDDGGGYFNTVAPLRFRSREPSPEQQSSLSPQRPTVMPMLSTDTGASDMDSDRLRKEIVRSLDPIKKDELKRESIEEDAERTQDALDAPDNERRLELGEAPPPAAEAVPSRLLTHKFSWEKEDAPSPAPVPARTPEPEPHSPEIKPEMAYERPRTKALHIMNPGDNVESPLTPVDPVPVLNEPSATVDTATTSAPLGHAEQSDSVVSPITKSQEHLLPETNIKAVSPSQSLTNLAPSPISDGGEFNSRLPSYYLGAHDGEEDIPHPPEKDFTTASSMSPVSTVQAKPAAPIQPFRSILAMKSSDERIKTYNETRQTFADMNTGLNDWLSMMLEQHPEHANLSTSNSGFKPPALQSSGSGFGTFRKGHKASPSIAKFANKFGGDDKQRSTSVGSAAEGTEPVRPAAPGDGPRIDMDKMQQRGKNFMKQAGVFGGKAQEGAKGWLTKGKNRFGGGGGSVRGKPSNEV</sequence>
<feature type="compositionally biased region" description="Polar residues" evidence="1">
    <location>
        <begin position="216"/>
        <end position="225"/>
    </location>
</feature>
<accession>A0ABR0E1J2</accession>
<feature type="region of interest" description="Disordered" evidence="1">
    <location>
        <begin position="1"/>
        <end position="565"/>
    </location>
</feature>
<dbReference type="EMBL" id="JAXOVC010000012">
    <property type="protein sequence ID" value="KAK4495292.1"/>
    <property type="molecule type" value="Genomic_DNA"/>
</dbReference>
<feature type="compositionally biased region" description="Basic and acidic residues" evidence="1">
    <location>
        <begin position="651"/>
        <end position="669"/>
    </location>
</feature>
<feature type="compositionally biased region" description="Low complexity" evidence="1">
    <location>
        <begin position="399"/>
        <end position="417"/>
    </location>
</feature>
<reference evidence="2 3" key="1">
    <citation type="journal article" date="2023" name="G3 (Bethesda)">
        <title>A chromosome-level genome assembly of Zasmidium syzygii isolated from banana leaves.</title>
        <authorList>
            <person name="van Westerhoven A.C."/>
            <person name="Mehrabi R."/>
            <person name="Talebi R."/>
            <person name="Steentjes M.B.F."/>
            <person name="Corcolon B."/>
            <person name="Chong P.A."/>
            <person name="Kema G.H.J."/>
            <person name="Seidl M.F."/>
        </authorList>
    </citation>
    <scope>NUCLEOTIDE SEQUENCE [LARGE SCALE GENOMIC DNA]</scope>
    <source>
        <strain evidence="2 3">P124</strain>
    </source>
</reference>
<feature type="compositionally biased region" description="Low complexity" evidence="1">
    <location>
        <begin position="550"/>
        <end position="562"/>
    </location>
</feature>
<feature type="compositionally biased region" description="Polar residues" evidence="1">
    <location>
        <begin position="1113"/>
        <end position="1122"/>
    </location>
</feature>
<feature type="compositionally biased region" description="Basic and acidic residues" evidence="1">
    <location>
        <begin position="937"/>
        <end position="984"/>
    </location>
</feature>
<organism evidence="2 3">
    <name type="scientific">Zasmidium cellare</name>
    <name type="common">Wine cellar mold</name>
    <name type="synonym">Racodium cellare</name>
    <dbReference type="NCBI Taxonomy" id="395010"/>
    <lineage>
        <taxon>Eukaryota</taxon>
        <taxon>Fungi</taxon>
        <taxon>Dikarya</taxon>
        <taxon>Ascomycota</taxon>
        <taxon>Pezizomycotina</taxon>
        <taxon>Dothideomycetes</taxon>
        <taxon>Dothideomycetidae</taxon>
        <taxon>Mycosphaerellales</taxon>
        <taxon>Mycosphaerellaceae</taxon>
        <taxon>Zasmidium</taxon>
    </lineage>
</organism>
<feature type="compositionally biased region" description="Polar residues" evidence="1">
    <location>
        <begin position="751"/>
        <end position="761"/>
    </location>
</feature>
<feature type="region of interest" description="Disordered" evidence="1">
    <location>
        <begin position="599"/>
        <end position="789"/>
    </location>
</feature>
<feature type="compositionally biased region" description="Polar residues" evidence="1">
    <location>
        <begin position="672"/>
        <end position="688"/>
    </location>
</feature>
<evidence type="ECO:0000313" key="2">
    <source>
        <dbReference type="EMBL" id="KAK4495292.1"/>
    </source>
</evidence>
<dbReference type="Proteomes" id="UP001305779">
    <property type="component" value="Unassembled WGS sequence"/>
</dbReference>
<name>A0ABR0E1J2_ZASCE</name>
<feature type="compositionally biased region" description="Polar residues" evidence="1">
    <location>
        <begin position="373"/>
        <end position="383"/>
    </location>
</feature>
<protein>
    <submittedName>
        <fullName evidence="2">Uncharacterized protein</fullName>
    </submittedName>
</protein>
<gene>
    <name evidence="2" type="ORF">PRZ48_013622</name>
</gene>
<feature type="compositionally biased region" description="Polar residues" evidence="1">
    <location>
        <begin position="284"/>
        <end position="299"/>
    </location>
</feature>
<evidence type="ECO:0000256" key="1">
    <source>
        <dbReference type="SAM" id="MobiDB-lite"/>
    </source>
</evidence>
<feature type="compositionally biased region" description="Basic and acidic residues" evidence="1">
    <location>
        <begin position="74"/>
        <end position="83"/>
    </location>
</feature>
<feature type="compositionally biased region" description="Polar residues" evidence="1">
    <location>
        <begin position="860"/>
        <end position="871"/>
    </location>
</feature>
<feature type="compositionally biased region" description="Basic and acidic residues" evidence="1">
    <location>
        <begin position="719"/>
        <end position="730"/>
    </location>
</feature>
<feature type="compositionally biased region" description="Gly residues" evidence="1">
    <location>
        <begin position="103"/>
        <end position="114"/>
    </location>
</feature>
<feature type="region of interest" description="Disordered" evidence="1">
    <location>
        <begin position="1106"/>
        <end position="1130"/>
    </location>
</feature>
<feature type="region of interest" description="Disordered" evidence="1">
    <location>
        <begin position="1264"/>
        <end position="1303"/>
    </location>
</feature>